<sequence>MTIEWPEVPELHRKELPRQKAKLLVDWAVDCGRDQTKLPPPYTAIHPNPGPGAVATAPPPPPDPPRLALDPPNPGAAEAAAQLRAALDSGQPLKAGAAMHIKAGRNSGWFLTFPAVSGLRRFHGQNGAAYTHALLPAWEYQPAELREMLGDLEDLAAGKGQPTKETTPVKPPPVKPPPAKPAAAGGNRKYQRDENGRLVF</sequence>
<gene>
    <name evidence="2" type="ORF">F1189_13675</name>
</gene>
<comment type="caution">
    <text evidence="2">The sequence shown here is derived from an EMBL/GenBank/DDBJ whole genome shotgun (WGS) entry which is preliminary data.</text>
</comment>
<keyword evidence="3" id="KW-1185">Reference proteome</keyword>
<feature type="compositionally biased region" description="Pro residues" evidence="1">
    <location>
        <begin position="169"/>
        <end position="180"/>
    </location>
</feature>
<feature type="region of interest" description="Disordered" evidence="1">
    <location>
        <begin position="149"/>
        <end position="200"/>
    </location>
</feature>
<reference evidence="2 3" key="1">
    <citation type="submission" date="2019-09" db="EMBL/GenBank/DDBJ databases">
        <title>Genome sequence of Rhodovastum atsumiense, a diverse member of the Acetobacteraceae family of non-sulfur purple photosynthetic bacteria.</title>
        <authorList>
            <person name="Meyer T."/>
            <person name="Kyndt J."/>
        </authorList>
    </citation>
    <scope>NUCLEOTIDE SEQUENCE [LARGE SCALE GENOMIC DNA]</scope>
    <source>
        <strain evidence="2 3">DSM 21279</strain>
    </source>
</reference>
<evidence type="ECO:0000256" key="1">
    <source>
        <dbReference type="SAM" id="MobiDB-lite"/>
    </source>
</evidence>
<feature type="compositionally biased region" description="Basic and acidic residues" evidence="1">
    <location>
        <begin position="190"/>
        <end position="200"/>
    </location>
</feature>
<dbReference type="AlphaFoldDB" id="A0A5M6IUR7"/>
<dbReference type="RefSeq" id="WP_150041381.1">
    <property type="nucleotide sequence ID" value="NZ_OW485606.1"/>
</dbReference>
<dbReference type="OrthoDB" id="8004958at2"/>
<organism evidence="2 3">
    <name type="scientific">Rhodovastum atsumiense</name>
    <dbReference type="NCBI Taxonomy" id="504468"/>
    <lineage>
        <taxon>Bacteria</taxon>
        <taxon>Pseudomonadati</taxon>
        <taxon>Pseudomonadota</taxon>
        <taxon>Alphaproteobacteria</taxon>
        <taxon>Acetobacterales</taxon>
        <taxon>Acetobacteraceae</taxon>
        <taxon>Rhodovastum</taxon>
    </lineage>
</organism>
<accession>A0A5M6IUR7</accession>
<proteinExistence type="predicted"/>
<dbReference type="EMBL" id="VWPK01000019">
    <property type="protein sequence ID" value="KAA5611607.1"/>
    <property type="molecule type" value="Genomic_DNA"/>
</dbReference>
<protein>
    <submittedName>
        <fullName evidence="2">Uncharacterized protein</fullName>
    </submittedName>
</protein>
<name>A0A5M6IUR7_9PROT</name>
<evidence type="ECO:0000313" key="3">
    <source>
        <dbReference type="Proteomes" id="UP000325255"/>
    </source>
</evidence>
<dbReference type="Proteomes" id="UP000325255">
    <property type="component" value="Unassembled WGS sequence"/>
</dbReference>
<feature type="region of interest" description="Disordered" evidence="1">
    <location>
        <begin position="36"/>
        <end position="65"/>
    </location>
</feature>
<evidence type="ECO:0000313" key="2">
    <source>
        <dbReference type="EMBL" id="KAA5611607.1"/>
    </source>
</evidence>